<comment type="caution">
    <text evidence="2">The sequence shown here is derived from an EMBL/GenBank/DDBJ whole genome shotgun (WGS) entry which is preliminary data.</text>
</comment>
<organism evidence="2 3">
    <name type="scientific">Alteromonas ponticola</name>
    <dbReference type="NCBI Taxonomy" id="2720613"/>
    <lineage>
        <taxon>Bacteria</taxon>
        <taxon>Pseudomonadati</taxon>
        <taxon>Pseudomonadota</taxon>
        <taxon>Gammaproteobacteria</taxon>
        <taxon>Alteromonadales</taxon>
        <taxon>Alteromonadaceae</taxon>
        <taxon>Alteromonas/Salinimonas group</taxon>
        <taxon>Alteromonas</taxon>
    </lineage>
</organism>
<evidence type="ECO:0000256" key="1">
    <source>
        <dbReference type="SAM" id="Phobius"/>
    </source>
</evidence>
<dbReference type="EMBL" id="JAATNW010000003">
    <property type="protein sequence ID" value="NMH59480.1"/>
    <property type="molecule type" value="Genomic_DNA"/>
</dbReference>
<dbReference type="Proteomes" id="UP000709336">
    <property type="component" value="Unassembled WGS sequence"/>
</dbReference>
<evidence type="ECO:0000313" key="3">
    <source>
        <dbReference type="Proteomes" id="UP000709336"/>
    </source>
</evidence>
<sequence>MDELEFRRRIYADPHTTDEAVIAAAEADTNKQAFWNEIKAFNAKLEKAVDIDVPDDLVHRLIWQQGVRQYKHEKRKKRRLFAFAASIALVAGISFTLWDQWLYADLQKQLLTHVSHATEEISYSTKPAGLGKVNAKLASFGGHFEQEIGEVEVANYCYLGAVKALHLILSTAQGSLSVFILPENERRAVAEQFSDGNFKGSLLTMDNRNVVVIGATNADLSSLESKIKQSLKFTV</sequence>
<dbReference type="InterPro" id="IPR021806">
    <property type="entry name" value="DUF3379"/>
</dbReference>
<dbReference type="Pfam" id="PF11859">
    <property type="entry name" value="DUF3379"/>
    <property type="match status" value="1"/>
</dbReference>
<keyword evidence="1" id="KW-0472">Membrane</keyword>
<keyword evidence="1" id="KW-1133">Transmembrane helix</keyword>
<keyword evidence="1" id="KW-0812">Transmembrane</keyword>
<proteinExistence type="predicted"/>
<reference evidence="2 3" key="1">
    <citation type="submission" date="2020-03" db="EMBL/GenBank/DDBJ databases">
        <title>Alteromonas ponticola sp. nov., isolated from seawater.</title>
        <authorList>
            <person name="Yoon J.-H."/>
            <person name="Kim Y.-O."/>
        </authorList>
    </citation>
    <scope>NUCLEOTIDE SEQUENCE [LARGE SCALE GENOMIC DNA]</scope>
    <source>
        <strain evidence="2 3">MYP5</strain>
    </source>
</reference>
<feature type="transmembrane region" description="Helical" evidence="1">
    <location>
        <begin position="80"/>
        <end position="98"/>
    </location>
</feature>
<dbReference type="RefSeq" id="WP_169210052.1">
    <property type="nucleotide sequence ID" value="NZ_JAATNW010000003.1"/>
</dbReference>
<protein>
    <submittedName>
        <fullName evidence="2">DUF3379 domain-containing protein</fullName>
    </submittedName>
</protein>
<accession>A0ABX1QZ20</accession>
<gene>
    <name evidence="2" type="ORF">HCJ96_05550</name>
</gene>
<keyword evidence="3" id="KW-1185">Reference proteome</keyword>
<name>A0ABX1QZ20_9ALTE</name>
<evidence type="ECO:0000313" key="2">
    <source>
        <dbReference type="EMBL" id="NMH59480.1"/>
    </source>
</evidence>